<sequence length="53" mass="6140">MATFIDRKTVEKIAREYAELVKKEMNIEKVYLYGSYAKGNYTSESDIDIAVIM</sequence>
<evidence type="ECO:0000313" key="3">
    <source>
        <dbReference type="Proteomes" id="UP000029669"/>
    </source>
</evidence>
<dbReference type="PANTHER" id="PTHR33933:SF1">
    <property type="entry name" value="PROTEIN ADENYLYLTRANSFERASE MNTA-RELATED"/>
    <property type="match status" value="1"/>
</dbReference>
<dbReference type="PANTHER" id="PTHR33933">
    <property type="entry name" value="NUCLEOTIDYLTRANSFERASE"/>
    <property type="match status" value="1"/>
</dbReference>
<accession>A0A097ASX8</accession>
<dbReference type="Proteomes" id="UP000029669">
    <property type="component" value="Chromosome"/>
</dbReference>
<dbReference type="InterPro" id="IPR043519">
    <property type="entry name" value="NT_sf"/>
</dbReference>
<dbReference type="STRING" id="2325.TKV_c17890"/>
<dbReference type="RefSeq" id="WP_049685598.1">
    <property type="nucleotide sequence ID" value="NZ_CP009170.1"/>
</dbReference>
<dbReference type="Gene3D" id="3.30.460.10">
    <property type="entry name" value="Beta Polymerase, domain 2"/>
    <property type="match status" value="1"/>
</dbReference>
<dbReference type="AlphaFoldDB" id="A0A097ASX8"/>
<evidence type="ECO:0000313" key="2">
    <source>
        <dbReference type="EMBL" id="AIS52940.1"/>
    </source>
</evidence>
<gene>
    <name evidence="2" type="ORF">TKV_c17890</name>
</gene>
<organism evidence="2 3">
    <name type="scientific">Thermoanaerobacter kivui</name>
    <name type="common">Acetogenium kivui</name>
    <dbReference type="NCBI Taxonomy" id="2325"/>
    <lineage>
        <taxon>Bacteria</taxon>
        <taxon>Bacillati</taxon>
        <taxon>Bacillota</taxon>
        <taxon>Clostridia</taxon>
        <taxon>Thermoanaerobacterales</taxon>
        <taxon>Thermoanaerobacteraceae</taxon>
        <taxon>Thermoanaerobacter</taxon>
    </lineage>
</organism>
<dbReference type="InterPro" id="IPR041633">
    <property type="entry name" value="Polbeta"/>
</dbReference>
<dbReference type="eggNOG" id="COG1708">
    <property type="taxonomic scope" value="Bacteria"/>
</dbReference>
<protein>
    <recommendedName>
        <fullName evidence="1">Polymerase beta nucleotidyltransferase domain-containing protein</fullName>
    </recommendedName>
</protein>
<evidence type="ECO:0000259" key="1">
    <source>
        <dbReference type="Pfam" id="PF18765"/>
    </source>
</evidence>
<dbReference type="CDD" id="cd05403">
    <property type="entry name" value="NT_KNTase_like"/>
    <property type="match status" value="1"/>
</dbReference>
<dbReference type="Pfam" id="PF18765">
    <property type="entry name" value="Polbeta"/>
    <property type="match status" value="1"/>
</dbReference>
<dbReference type="HOGENOM" id="CLU_3067176_0_0_9"/>
<dbReference type="SUPFAM" id="SSF81301">
    <property type="entry name" value="Nucleotidyltransferase"/>
    <property type="match status" value="1"/>
</dbReference>
<keyword evidence="3" id="KW-1185">Reference proteome</keyword>
<feature type="domain" description="Polymerase beta nucleotidyltransferase" evidence="1">
    <location>
        <begin position="18"/>
        <end position="52"/>
    </location>
</feature>
<proteinExistence type="predicted"/>
<name>A0A097ASX8_THEKI</name>
<dbReference type="EMBL" id="CP009170">
    <property type="protein sequence ID" value="AIS52940.1"/>
    <property type="molecule type" value="Genomic_DNA"/>
</dbReference>
<dbReference type="KEGG" id="tki:TKV_c17890"/>
<reference evidence="3" key="1">
    <citation type="journal article" date="2015" name="Genome Announc.">
        <title>Whole-Genome Sequences of 80 Environmental and Clinical Isolates of Burkholderia pseudomallei.</title>
        <authorList>
            <person name="Johnson S.L."/>
            <person name="Baker A.L."/>
            <person name="Chain P.S."/>
            <person name="Currie B.J."/>
            <person name="Daligault H.E."/>
            <person name="Davenport K.W."/>
            <person name="Davis C.B."/>
            <person name="Inglis T.J."/>
            <person name="Kaestli M."/>
            <person name="Koren S."/>
            <person name="Mayo M."/>
            <person name="Merritt A.J."/>
            <person name="Price E.P."/>
            <person name="Sarovich D.S."/>
            <person name="Warner J."/>
            <person name="Rosovitz M.J."/>
        </authorList>
    </citation>
    <scope>NUCLEOTIDE SEQUENCE [LARGE SCALE GENOMIC DNA]</scope>
    <source>
        <strain evidence="3">DSM 2030</strain>
    </source>
</reference>
<dbReference type="OrthoDB" id="68332at2"/>
<dbReference type="InterPro" id="IPR052548">
    <property type="entry name" value="Type_VII_TA_antitoxin"/>
</dbReference>